<feature type="compositionally biased region" description="Low complexity" evidence="1">
    <location>
        <begin position="143"/>
        <end position="154"/>
    </location>
</feature>
<reference evidence="3" key="1">
    <citation type="submission" date="2015-07" db="EMBL/GenBank/DDBJ databases">
        <title>Genome sequencing of Sunxiuqinia dokdonensis strain SK.</title>
        <authorList>
            <person name="Ahn S."/>
            <person name="Kim B.-C."/>
        </authorList>
    </citation>
    <scope>NUCLEOTIDE SEQUENCE [LARGE SCALE GENOMIC DNA]</scope>
    <source>
        <strain evidence="3">SK</strain>
    </source>
</reference>
<keyword evidence="3" id="KW-1185">Reference proteome</keyword>
<feature type="compositionally biased region" description="Polar residues" evidence="1">
    <location>
        <begin position="159"/>
        <end position="202"/>
    </location>
</feature>
<feature type="compositionally biased region" description="Polar residues" evidence="1">
    <location>
        <begin position="228"/>
        <end position="238"/>
    </location>
</feature>
<feature type="region of interest" description="Disordered" evidence="1">
    <location>
        <begin position="345"/>
        <end position="375"/>
    </location>
</feature>
<feature type="compositionally biased region" description="Basic and acidic residues" evidence="1">
    <location>
        <begin position="209"/>
        <end position="223"/>
    </location>
</feature>
<dbReference type="STRING" id="1409788.NC99_09850"/>
<protein>
    <submittedName>
        <fullName evidence="2">Uncharacterized protein</fullName>
    </submittedName>
</protein>
<gene>
    <name evidence="2" type="ORF">NC99_09850</name>
</gene>
<dbReference type="Proteomes" id="UP000036958">
    <property type="component" value="Unassembled WGS sequence"/>
</dbReference>
<dbReference type="AlphaFoldDB" id="A0A0L8VDH7"/>
<accession>A0A0L8VDH7</accession>
<sequence length="375" mass="41610">MNYITHLNAFFERVSGDGRLTAYHISLYLALFRQWNACRFSERFAISRAEMMDLARIGSANTYARCMKELADWGYIHYKASSNLHRGSEVSCIRLDTMNDSFSDTESDTGTTSDTTGSDRESQFPYAGNSSGIKSETARDTGTKTTGDTGTSGDLKNDTAGNTANDTGIQSNTATGTGDDTSRNSGTSCNIKNDTPGSTTADTGIASGRRTDTATDTGNRKNDPAGTESDTATETASDTPLIKNIKNINKNKEEENQKRVENLRSENQQEKVNMQKRDRGKNPKTEEESGIPDFSEVSFFFQQNRFPQKDAQQFYARYLSLGWKTGNDQRIVSWQALARKWMSNSKKNNSHERPFNQIGAGRFSVATNKDYSEPL</sequence>
<dbReference type="EMBL" id="LGIA01000041">
    <property type="protein sequence ID" value="KOH46207.1"/>
    <property type="molecule type" value="Genomic_DNA"/>
</dbReference>
<evidence type="ECO:0000313" key="2">
    <source>
        <dbReference type="EMBL" id="KOH46207.1"/>
    </source>
</evidence>
<organism evidence="2 3">
    <name type="scientific">Sunxiuqinia dokdonensis</name>
    <dbReference type="NCBI Taxonomy" id="1409788"/>
    <lineage>
        <taxon>Bacteria</taxon>
        <taxon>Pseudomonadati</taxon>
        <taxon>Bacteroidota</taxon>
        <taxon>Bacteroidia</taxon>
        <taxon>Marinilabiliales</taxon>
        <taxon>Prolixibacteraceae</taxon>
        <taxon>Sunxiuqinia</taxon>
    </lineage>
</organism>
<evidence type="ECO:0000313" key="3">
    <source>
        <dbReference type="Proteomes" id="UP000036958"/>
    </source>
</evidence>
<proteinExistence type="predicted"/>
<feature type="region of interest" description="Disordered" evidence="1">
    <location>
        <begin position="103"/>
        <end position="291"/>
    </location>
</feature>
<name>A0A0L8VDH7_9BACT</name>
<comment type="caution">
    <text evidence="2">The sequence shown here is derived from an EMBL/GenBank/DDBJ whole genome shotgun (WGS) entry which is preliminary data.</text>
</comment>
<evidence type="ECO:0000256" key="1">
    <source>
        <dbReference type="SAM" id="MobiDB-lite"/>
    </source>
</evidence>
<feature type="compositionally biased region" description="Basic and acidic residues" evidence="1">
    <location>
        <begin position="250"/>
        <end position="287"/>
    </location>
</feature>
<feature type="compositionally biased region" description="Low complexity" evidence="1">
    <location>
        <begin position="103"/>
        <end position="116"/>
    </location>
</feature>